<gene>
    <name evidence="10" type="ORF">DY251_04900</name>
</gene>
<dbReference type="InterPro" id="IPR003784">
    <property type="entry name" value="BioY"/>
</dbReference>
<evidence type="ECO:0000256" key="3">
    <source>
        <dbReference type="ARBA" id="ARBA00022448"/>
    </source>
</evidence>
<dbReference type="PANTHER" id="PTHR34295">
    <property type="entry name" value="BIOTIN TRANSPORTER BIOY"/>
    <property type="match status" value="1"/>
</dbReference>
<evidence type="ECO:0000313" key="10">
    <source>
        <dbReference type="EMBL" id="RFC68958.1"/>
    </source>
</evidence>
<keyword evidence="7 8" id="KW-0472">Membrane</keyword>
<dbReference type="PANTHER" id="PTHR34295:SF4">
    <property type="entry name" value="BIOTIN TRANSPORTER BIOY-RELATED"/>
    <property type="match status" value="1"/>
</dbReference>
<dbReference type="RefSeq" id="WP_116622726.1">
    <property type="nucleotide sequence ID" value="NZ_QURN01000003.1"/>
</dbReference>
<dbReference type="PIRSF" id="PIRSF016661">
    <property type="entry name" value="BioY"/>
    <property type="match status" value="1"/>
</dbReference>
<accession>A0A371XIA9</accession>
<comment type="subcellular location">
    <subcellularLocation>
        <location evidence="1 8">Cell membrane</location>
        <topology evidence="1 8">Multi-pass membrane protein</topology>
    </subcellularLocation>
</comment>
<comment type="similarity">
    <text evidence="2 8">Belongs to the BioY family.</text>
</comment>
<evidence type="ECO:0000256" key="2">
    <source>
        <dbReference type="ARBA" id="ARBA00010692"/>
    </source>
</evidence>
<dbReference type="GO" id="GO:0015225">
    <property type="term" value="F:biotin transmembrane transporter activity"/>
    <property type="evidence" value="ECO:0007669"/>
    <property type="project" value="UniProtKB-UniRule"/>
</dbReference>
<dbReference type="AlphaFoldDB" id="A0A371XIA9"/>
<sequence length="188" mass="18755">MKTRDLVLIALFAALVAVLGLAPPIMLGFIPVPITLQSMGAMLAGSILGAKRGALALLLFVLLVAAGLPVLSGGRGGLAILAGPTGGFILGWILAAWVTGYLAERAIREGQGDFARIAALFGACAAGGIITLYAVGMPWVAAVAGTPLSAVAYGSLAFIPGDLLKALAAALAARAVLAGYPLLTPRAP</sequence>
<evidence type="ECO:0000256" key="1">
    <source>
        <dbReference type="ARBA" id="ARBA00004651"/>
    </source>
</evidence>
<reference evidence="11" key="1">
    <citation type="submission" date="2018-08" db="EMBL/GenBank/DDBJ databases">
        <authorList>
            <person name="Im W.T."/>
        </authorList>
    </citation>
    <scope>NUCLEOTIDE SEQUENCE [LARGE SCALE GENOMIC DNA]</scope>
    <source>
        <strain evidence="11">LA-28</strain>
    </source>
</reference>
<organism evidence="10 11">
    <name type="scientific">Mesorhizobium denitrificans</name>
    <dbReference type="NCBI Taxonomy" id="2294114"/>
    <lineage>
        <taxon>Bacteria</taxon>
        <taxon>Pseudomonadati</taxon>
        <taxon>Pseudomonadota</taxon>
        <taxon>Alphaproteobacteria</taxon>
        <taxon>Hyphomicrobiales</taxon>
        <taxon>Phyllobacteriaceae</taxon>
        <taxon>Mesorhizobium</taxon>
    </lineage>
</organism>
<keyword evidence="3 8" id="KW-0813">Transport</keyword>
<name>A0A371XIA9_9HYPH</name>
<feature type="transmembrane region" description="Helical" evidence="9">
    <location>
        <begin position="55"/>
        <end position="72"/>
    </location>
</feature>
<evidence type="ECO:0000313" key="11">
    <source>
        <dbReference type="Proteomes" id="UP000262379"/>
    </source>
</evidence>
<evidence type="ECO:0000256" key="9">
    <source>
        <dbReference type="SAM" id="Phobius"/>
    </source>
</evidence>
<keyword evidence="5 9" id="KW-0812">Transmembrane</keyword>
<dbReference type="Pfam" id="PF02632">
    <property type="entry name" value="BioY"/>
    <property type="match status" value="1"/>
</dbReference>
<evidence type="ECO:0000256" key="7">
    <source>
        <dbReference type="ARBA" id="ARBA00023136"/>
    </source>
</evidence>
<feature type="transmembrane region" description="Helical" evidence="9">
    <location>
        <begin position="114"/>
        <end position="133"/>
    </location>
</feature>
<evidence type="ECO:0000256" key="6">
    <source>
        <dbReference type="ARBA" id="ARBA00022989"/>
    </source>
</evidence>
<dbReference type="EMBL" id="QURN01000003">
    <property type="protein sequence ID" value="RFC68958.1"/>
    <property type="molecule type" value="Genomic_DNA"/>
</dbReference>
<dbReference type="Proteomes" id="UP000262379">
    <property type="component" value="Unassembled WGS sequence"/>
</dbReference>
<dbReference type="GO" id="GO:0005886">
    <property type="term" value="C:plasma membrane"/>
    <property type="evidence" value="ECO:0007669"/>
    <property type="project" value="UniProtKB-SubCell"/>
</dbReference>
<protein>
    <recommendedName>
        <fullName evidence="8">Biotin transporter</fullName>
    </recommendedName>
</protein>
<proteinExistence type="inferred from homology"/>
<feature type="transmembrane region" description="Helical" evidence="9">
    <location>
        <begin position="139"/>
        <end position="159"/>
    </location>
</feature>
<keyword evidence="4 8" id="KW-1003">Cell membrane</keyword>
<feature type="transmembrane region" description="Helical" evidence="9">
    <location>
        <begin position="78"/>
        <end position="102"/>
    </location>
</feature>
<evidence type="ECO:0000256" key="8">
    <source>
        <dbReference type="PIRNR" id="PIRNR016661"/>
    </source>
</evidence>
<keyword evidence="6 9" id="KW-1133">Transmembrane helix</keyword>
<evidence type="ECO:0000256" key="5">
    <source>
        <dbReference type="ARBA" id="ARBA00022692"/>
    </source>
</evidence>
<evidence type="ECO:0000256" key="4">
    <source>
        <dbReference type="ARBA" id="ARBA00022475"/>
    </source>
</evidence>
<keyword evidence="11" id="KW-1185">Reference proteome</keyword>
<dbReference type="Gene3D" id="1.10.1760.20">
    <property type="match status" value="1"/>
</dbReference>
<comment type="caution">
    <text evidence="10">The sequence shown here is derived from an EMBL/GenBank/DDBJ whole genome shotgun (WGS) entry which is preliminary data.</text>
</comment>